<comment type="caution">
    <text evidence="1">The sequence shown here is derived from an EMBL/GenBank/DDBJ whole genome shotgun (WGS) entry which is preliminary data.</text>
</comment>
<sequence>MNRRTLLLLIGLLLVVLAGATGYYYMMNGGRRDIASEESAYSISPETLLAEFTTNANEANKKYLEKPISVSGTITAINTLDVTVGGNVICSFSTAPNLKTGAKITIKGRVVGYDDLMNEIRLDQCALENQQP</sequence>
<dbReference type="EMBL" id="JAAMPU010000108">
    <property type="protein sequence ID" value="NMH29408.1"/>
    <property type="molecule type" value="Genomic_DNA"/>
</dbReference>
<dbReference type="Proteomes" id="UP000712080">
    <property type="component" value="Unassembled WGS sequence"/>
</dbReference>
<reference evidence="1" key="1">
    <citation type="submission" date="2020-02" db="EMBL/GenBank/DDBJ databases">
        <title>Flavobacterium sp. genome.</title>
        <authorList>
            <person name="Jung H.S."/>
            <person name="Baek J.H."/>
            <person name="Jeon C.O."/>
        </authorList>
    </citation>
    <scope>NUCLEOTIDE SEQUENCE</scope>
    <source>
        <strain evidence="1">SE-s28</strain>
    </source>
</reference>
<dbReference type="AlphaFoldDB" id="A0A972FVE4"/>
<proteinExistence type="predicted"/>
<dbReference type="Pfam" id="PF12869">
    <property type="entry name" value="tRNA_anti-like"/>
    <property type="match status" value="1"/>
</dbReference>
<name>A0A972FVE4_9FLAO</name>
<dbReference type="InterPro" id="IPR024422">
    <property type="entry name" value="Protein_unknown_function_OB"/>
</dbReference>
<accession>A0A972FVE4</accession>
<organism evidence="1 2">
    <name type="scientific">Flavobacterium silvaticum</name>
    <dbReference type="NCBI Taxonomy" id="1852020"/>
    <lineage>
        <taxon>Bacteria</taxon>
        <taxon>Pseudomonadati</taxon>
        <taxon>Bacteroidota</taxon>
        <taxon>Flavobacteriia</taxon>
        <taxon>Flavobacteriales</taxon>
        <taxon>Flavobacteriaceae</taxon>
        <taxon>Flavobacterium</taxon>
    </lineage>
</organism>
<protein>
    <submittedName>
        <fullName evidence="1">Uncharacterized protein</fullName>
    </submittedName>
</protein>
<keyword evidence="2" id="KW-1185">Reference proteome</keyword>
<evidence type="ECO:0000313" key="2">
    <source>
        <dbReference type="Proteomes" id="UP000712080"/>
    </source>
</evidence>
<dbReference type="RefSeq" id="WP_169528501.1">
    <property type="nucleotide sequence ID" value="NZ_JAAMPU010000108.1"/>
</dbReference>
<evidence type="ECO:0000313" key="1">
    <source>
        <dbReference type="EMBL" id="NMH29408.1"/>
    </source>
</evidence>
<gene>
    <name evidence="1" type="ORF">G6047_15320</name>
</gene>